<dbReference type="AlphaFoldDB" id="A0A7G8PXS1"/>
<name>A0A7G8PXS1_9FLAO</name>
<dbReference type="EMBL" id="CP052909">
    <property type="protein sequence ID" value="QNJ99137.1"/>
    <property type="molecule type" value="Genomic_DNA"/>
</dbReference>
<dbReference type="PROSITE" id="PS51257">
    <property type="entry name" value="PROKAR_LIPOPROTEIN"/>
    <property type="match status" value="1"/>
</dbReference>
<gene>
    <name evidence="1" type="ORF">ALE3EI_2608</name>
</gene>
<proteinExistence type="predicted"/>
<dbReference type="RefSeq" id="WP_186989385.1">
    <property type="nucleotide sequence ID" value="NZ_CP052909.1"/>
</dbReference>
<accession>A0A7G8PXS1</accession>
<evidence type="ECO:0000313" key="1">
    <source>
        <dbReference type="EMBL" id="QNJ99137.1"/>
    </source>
</evidence>
<dbReference type="KEGG" id="alti:ALE3EI_2608"/>
<dbReference type="Proteomes" id="UP000515514">
    <property type="component" value="Chromosome"/>
</dbReference>
<protein>
    <submittedName>
        <fullName evidence="1">Uncharacterized protein</fullName>
    </submittedName>
</protein>
<keyword evidence="2" id="KW-1185">Reference proteome</keyword>
<reference evidence="1 2" key="1">
    <citation type="submission" date="2020-04" db="EMBL/GenBank/DDBJ databases">
        <title>Genome sequence of Altibacter aquimarinus strain ALE3EI.</title>
        <authorList>
            <person name="Oh H.-M."/>
            <person name="Jang D."/>
        </authorList>
    </citation>
    <scope>NUCLEOTIDE SEQUENCE [LARGE SCALE GENOMIC DNA]</scope>
    <source>
        <strain evidence="1 2">ALE3EI</strain>
    </source>
</reference>
<organism evidence="1 2">
    <name type="scientific">Constantimarinum furrinae</name>
    <dbReference type="NCBI Taxonomy" id="2562285"/>
    <lineage>
        <taxon>Bacteria</taxon>
        <taxon>Pseudomonadati</taxon>
        <taxon>Bacteroidota</taxon>
        <taxon>Flavobacteriia</taxon>
        <taxon>Flavobacteriales</taxon>
        <taxon>Flavobacteriaceae</taxon>
        <taxon>Altibacter/Constantimarinum group</taxon>
        <taxon>Constantimarinum</taxon>
    </lineage>
</organism>
<evidence type="ECO:0000313" key="2">
    <source>
        <dbReference type="Proteomes" id="UP000515514"/>
    </source>
</evidence>
<sequence length="110" mass="12457">MNKIIFVLIALIALSCDTDKQQMETLKERAQYDLITQLQLPEGTVFNDDSFSVNEEESDLEGVHAVYTINVTVKSQDKTGNEINKTYTLEYEKVGEGGLDPNDYELKSFN</sequence>